<feature type="domain" description="Major facilitator superfamily (MFS) profile" evidence="6">
    <location>
        <begin position="78"/>
        <end position="517"/>
    </location>
</feature>
<evidence type="ECO:0000256" key="3">
    <source>
        <dbReference type="ARBA" id="ARBA00022989"/>
    </source>
</evidence>
<feature type="transmembrane region" description="Helical" evidence="5">
    <location>
        <begin position="203"/>
        <end position="227"/>
    </location>
</feature>
<feature type="transmembrane region" description="Helical" evidence="5">
    <location>
        <begin position="112"/>
        <end position="132"/>
    </location>
</feature>
<dbReference type="InterPro" id="IPR036259">
    <property type="entry name" value="MFS_trans_sf"/>
</dbReference>
<feature type="transmembrane region" description="Helical" evidence="5">
    <location>
        <begin position="466"/>
        <end position="485"/>
    </location>
</feature>
<evidence type="ECO:0000313" key="7">
    <source>
        <dbReference type="EMBL" id="KAF2097105.1"/>
    </source>
</evidence>
<evidence type="ECO:0000256" key="5">
    <source>
        <dbReference type="SAM" id="Phobius"/>
    </source>
</evidence>
<evidence type="ECO:0000259" key="6">
    <source>
        <dbReference type="PROSITE" id="PS50850"/>
    </source>
</evidence>
<organism evidence="7 8">
    <name type="scientific">Rhizodiscina lignyota</name>
    <dbReference type="NCBI Taxonomy" id="1504668"/>
    <lineage>
        <taxon>Eukaryota</taxon>
        <taxon>Fungi</taxon>
        <taxon>Dikarya</taxon>
        <taxon>Ascomycota</taxon>
        <taxon>Pezizomycotina</taxon>
        <taxon>Dothideomycetes</taxon>
        <taxon>Pleosporomycetidae</taxon>
        <taxon>Aulographales</taxon>
        <taxon>Rhizodiscinaceae</taxon>
        <taxon>Rhizodiscina</taxon>
    </lineage>
</organism>
<evidence type="ECO:0000313" key="8">
    <source>
        <dbReference type="Proteomes" id="UP000799772"/>
    </source>
</evidence>
<dbReference type="PANTHER" id="PTHR23502:SF64">
    <property type="entry name" value="TRANSPORTER, PUTATIVE (AFU_ORTHOLOGUE AFUA_3G11760)-RELATED"/>
    <property type="match status" value="1"/>
</dbReference>
<evidence type="ECO:0000256" key="1">
    <source>
        <dbReference type="ARBA" id="ARBA00004141"/>
    </source>
</evidence>
<keyword evidence="3 5" id="KW-1133">Transmembrane helix</keyword>
<comment type="subcellular location">
    <subcellularLocation>
        <location evidence="1">Membrane</location>
        <topology evidence="1">Multi-pass membrane protein</topology>
    </subcellularLocation>
</comment>
<feature type="transmembrane region" description="Helical" evidence="5">
    <location>
        <begin position="233"/>
        <end position="252"/>
    </location>
</feature>
<feature type="transmembrane region" description="Helical" evidence="5">
    <location>
        <begin position="442"/>
        <end position="460"/>
    </location>
</feature>
<dbReference type="OrthoDB" id="3066029at2759"/>
<dbReference type="GO" id="GO:0022857">
    <property type="term" value="F:transmembrane transporter activity"/>
    <property type="evidence" value="ECO:0007669"/>
    <property type="project" value="InterPro"/>
</dbReference>
<feature type="transmembrane region" description="Helical" evidence="5">
    <location>
        <begin position="373"/>
        <end position="393"/>
    </location>
</feature>
<keyword evidence="2 5" id="KW-0812">Transmembrane</keyword>
<dbReference type="InterPro" id="IPR020846">
    <property type="entry name" value="MFS_dom"/>
</dbReference>
<dbReference type="GO" id="GO:0005886">
    <property type="term" value="C:plasma membrane"/>
    <property type="evidence" value="ECO:0007669"/>
    <property type="project" value="TreeGrafter"/>
</dbReference>
<dbReference type="PROSITE" id="PS50850">
    <property type="entry name" value="MFS"/>
    <property type="match status" value="1"/>
</dbReference>
<dbReference type="PANTHER" id="PTHR23502">
    <property type="entry name" value="MAJOR FACILITATOR SUPERFAMILY"/>
    <property type="match status" value="1"/>
</dbReference>
<evidence type="ECO:0000256" key="2">
    <source>
        <dbReference type="ARBA" id="ARBA00022692"/>
    </source>
</evidence>
<dbReference type="Gene3D" id="1.20.1250.20">
    <property type="entry name" value="MFS general substrate transporter like domains"/>
    <property type="match status" value="1"/>
</dbReference>
<feature type="transmembrane region" description="Helical" evidence="5">
    <location>
        <begin position="332"/>
        <end position="353"/>
    </location>
</feature>
<protein>
    <submittedName>
        <fullName evidence="7">MFS general substrate transporter</fullName>
    </submittedName>
</protein>
<comment type="caution">
    <text evidence="7">The sequence shown here is derived from an EMBL/GenBank/DDBJ whole genome shotgun (WGS) entry which is preliminary data.</text>
</comment>
<dbReference type="AlphaFoldDB" id="A0A9P4M4R7"/>
<name>A0A9P4M4R7_9PEZI</name>
<feature type="transmembrane region" description="Helical" evidence="5">
    <location>
        <begin position="168"/>
        <end position="191"/>
    </location>
</feature>
<dbReference type="InterPro" id="IPR011701">
    <property type="entry name" value="MFS"/>
</dbReference>
<sequence>MAETSDPRSGEKALDQIDLEKQESHFAPIVSTPDDIDCLALEQTASRVSNHDMHPVVSYIEAGDEVYDRLSLTRKHIITAILSLCGFLAPISSTTVLAAVPEVAETFNTTGTIINLSNALYMVFMGISPVFWGPLGQCYGRRWICIYALVMFLAFSIGSALAPNLVAFFIFRILTAFQGTCLLIVGASCIGDIFRPTERASGLGWFLSGTLIGPAFGPFIGGIIVTFKSWRDIFWLQSALGGLALVLVFFFLPETIHYKRSEQLQGMTRKQYIKTMWEWTNPWRVLKLYKYPNLLIVGMASSSLVWNMYSLLTPIRYVLNPRFHLTTPLQSGLFYIAPGCGYLLGTFFGGRWADYIVKKWIRKRGRRVPEDRLRSALVAMLVVAFSMLIYGWSVEKAVGGVPLPVIVMFIQGIAQLFCFPSLNTYCLDVMQRRSAEVVAGNYLLRYLFAALGSATCLPAIEKIGVGWFSTISCVFIVVSTGFVMLTTHSGEKMRNWIEGNKEEAEEPAQQETKETKT</sequence>
<dbReference type="SUPFAM" id="SSF103473">
    <property type="entry name" value="MFS general substrate transporter"/>
    <property type="match status" value="1"/>
</dbReference>
<reference evidence="7" key="1">
    <citation type="journal article" date="2020" name="Stud. Mycol.">
        <title>101 Dothideomycetes genomes: a test case for predicting lifestyles and emergence of pathogens.</title>
        <authorList>
            <person name="Haridas S."/>
            <person name="Albert R."/>
            <person name="Binder M."/>
            <person name="Bloem J."/>
            <person name="Labutti K."/>
            <person name="Salamov A."/>
            <person name="Andreopoulos B."/>
            <person name="Baker S."/>
            <person name="Barry K."/>
            <person name="Bills G."/>
            <person name="Bluhm B."/>
            <person name="Cannon C."/>
            <person name="Castanera R."/>
            <person name="Culley D."/>
            <person name="Daum C."/>
            <person name="Ezra D."/>
            <person name="Gonzalez J."/>
            <person name="Henrissat B."/>
            <person name="Kuo A."/>
            <person name="Liang C."/>
            <person name="Lipzen A."/>
            <person name="Lutzoni F."/>
            <person name="Magnuson J."/>
            <person name="Mondo S."/>
            <person name="Nolan M."/>
            <person name="Ohm R."/>
            <person name="Pangilinan J."/>
            <person name="Park H.-J."/>
            <person name="Ramirez L."/>
            <person name="Alfaro M."/>
            <person name="Sun H."/>
            <person name="Tritt A."/>
            <person name="Yoshinaga Y."/>
            <person name="Zwiers L.-H."/>
            <person name="Turgeon B."/>
            <person name="Goodwin S."/>
            <person name="Spatafora J."/>
            <person name="Crous P."/>
            <person name="Grigoriev I."/>
        </authorList>
    </citation>
    <scope>NUCLEOTIDE SEQUENCE</scope>
    <source>
        <strain evidence="7">CBS 133067</strain>
    </source>
</reference>
<accession>A0A9P4M4R7</accession>
<dbReference type="Pfam" id="PF07690">
    <property type="entry name" value="MFS_1"/>
    <property type="match status" value="1"/>
</dbReference>
<proteinExistence type="predicted"/>
<keyword evidence="8" id="KW-1185">Reference proteome</keyword>
<feature type="transmembrane region" description="Helical" evidence="5">
    <location>
        <begin position="144"/>
        <end position="162"/>
    </location>
</feature>
<keyword evidence="4 5" id="KW-0472">Membrane</keyword>
<feature type="transmembrane region" description="Helical" evidence="5">
    <location>
        <begin position="294"/>
        <end position="312"/>
    </location>
</feature>
<dbReference type="FunFam" id="1.20.1250.20:FF:000354">
    <property type="entry name" value="MFS general substrate transporter"/>
    <property type="match status" value="1"/>
</dbReference>
<evidence type="ECO:0000256" key="4">
    <source>
        <dbReference type="ARBA" id="ARBA00023136"/>
    </source>
</evidence>
<gene>
    <name evidence="7" type="ORF">NA57DRAFT_41478</name>
</gene>
<feature type="transmembrane region" description="Helical" evidence="5">
    <location>
        <begin position="405"/>
        <end position="430"/>
    </location>
</feature>
<feature type="transmembrane region" description="Helical" evidence="5">
    <location>
        <begin position="77"/>
        <end position="100"/>
    </location>
</feature>
<dbReference type="EMBL" id="ML978128">
    <property type="protein sequence ID" value="KAF2097105.1"/>
    <property type="molecule type" value="Genomic_DNA"/>
</dbReference>
<dbReference type="Proteomes" id="UP000799772">
    <property type="component" value="Unassembled WGS sequence"/>
</dbReference>